<evidence type="ECO:0000313" key="8">
    <source>
        <dbReference type="Proteomes" id="UP000011082"/>
    </source>
</evidence>
<name>L2GP05_VITCO</name>
<gene>
    <name evidence="7" type="ORF">VICG_00345</name>
</gene>
<dbReference type="Pfam" id="PF00083">
    <property type="entry name" value="Sugar_tr"/>
    <property type="match status" value="2"/>
</dbReference>
<dbReference type="InterPro" id="IPR020846">
    <property type="entry name" value="MFS_dom"/>
</dbReference>
<evidence type="ECO:0000256" key="5">
    <source>
        <dbReference type="SAM" id="Phobius"/>
    </source>
</evidence>
<feature type="transmembrane region" description="Helical" evidence="5">
    <location>
        <begin position="154"/>
        <end position="175"/>
    </location>
</feature>
<reference evidence="8" key="1">
    <citation type="submission" date="2011-05" db="EMBL/GenBank/DDBJ databases">
        <title>The genome sequence of Vittaforma corneae strain ATCC 50505.</title>
        <authorList>
            <consortium name="The Broad Institute Genome Sequencing Platform"/>
            <person name="Cuomo C."/>
            <person name="Didier E."/>
            <person name="Bowers L."/>
            <person name="Young S.K."/>
            <person name="Zeng Q."/>
            <person name="Gargeya S."/>
            <person name="Fitzgerald M."/>
            <person name="Haas B."/>
            <person name="Abouelleil A."/>
            <person name="Alvarado L."/>
            <person name="Arachchi H.M."/>
            <person name="Berlin A."/>
            <person name="Chapman S.B."/>
            <person name="Gearin G."/>
            <person name="Goldberg J."/>
            <person name="Griggs A."/>
            <person name="Gujja S."/>
            <person name="Hansen M."/>
            <person name="Heiman D."/>
            <person name="Howarth C."/>
            <person name="Larimer J."/>
            <person name="Lui A."/>
            <person name="MacDonald P.J.P."/>
            <person name="McCowen C."/>
            <person name="Montmayeur A."/>
            <person name="Murphy C."/>
            <person name="Neiman D."/>
            <person name="Pearson M."/>
            <person name="Priest M."/>
            <person name="Roberts A."/>
            <person name="Saif S."/>
            <person name="Shea T."/>
            <person name="Sisk P."/>
            <person name="Stolte C."/>
            <person name="Sykes S."/>
            <person name="Wortman J."/>
            <person name="Nusbaum C."/>
            <person name="Birren B."/>
        </authorList>
    </citation>
    <scope>NUCLEOTIDE SEQUENCE [LARGE SCALE GENOMIC DNA]</scope>
    <source>
        <strain evidence="8">ATCC 50505</strain>
    </source>
</reference>
<dbReference type="VEuPathDB" id="MicrosporidiaDB:VICG_00345"/>
<organism evidence="7 8">
    <name type="scientific">Vittaforma corneae (strain ATCC 50505)</name>
    <name type="common">Microsporidian parasite</name>
    <name type="synonym">Nosema corneum</name>
    <dbReference type="NCBI Taxonomy" id="993615"/>
    <lineage>
        <taxon>Eukaryota</taxon>
        <taxon>Fungi</taxon>
        <taxon>Fungi incertae sedis</taxon>
        <taxon>Microsporidia</taxon>
        <taxon>Nosematidae</taxon>
        <taxon>Vittaforma</taxon>
    </lineage>
</organism>
<keyword evidence="8" id="KW-1185">Reference proteome</keyword>
<feature type="domain" description="Major facilitator superfamily (MFS) profile" evidence="6">
    <location>
        <begin position="1"/>
        <end position="368"/>
    </location>
</feature>
<keyword evidence="4 5" id="KW-0472">Membrane</keyword>
<dbReference type="AlphaFoldDB" id="L2GP05"/>
<dbReference type="SUPFAM" id="SSF103473">
    <property type="entry name" value="MFS general substrate transporter"/>
    <property type="match status" value="1"/>
</dbReference>
<feature type="transmembrane region" description="Helical" evidence="5">
    <location>
        <begin position="41"/>
        <end position="60"/>
    </location>
</feature>
<dbReference type="PANTHER" id="PTHR48021">
    <property type="match status" value="1"/>
</dbReference>
<protein>
    <recommendedName>
        <fullName evidence="6">Major facilitator superfamily (MFS) profile domain-containing protein</fullName>
    </recommendedName>
</protein>
<dbReference type="FunCoup" id="L2GP05">
    <property type="interactions" value="95"/>
</dbReference>
<proteinExistence type="predicted"/>
<dbReference type="STRING" id="993615.L2GP05"/>
<feature type="transmembrane region" description="Helical" evidence="5">
    <location>
        <begin position="345"/>
        <end position="363"/>
    </location>
</feature>
<feature type="transmembrane region" description="Helical" evidence="5">
    <location>
        <begin position="283"/>
        <end position="301"/>
    </location>
</feature>
<dbReference type="PANTHER" id="PTHR48021:SF1">
    <property type="entry name" value="GH07001P-RELATED"/>
    <property type="match status" value="1"/>
</dbReference>
<evidence type="ECO:0000259" key="6">
    <source>
        <dbReference type="PROSITE" id="PS50850"/>
    </source>
</evidence>
<feature type="transmembrane region" description="Helical" evidence="5">
    <location>
        <begin position="233"/>
        <end position="251"/>
    </location>
</feature>
<feature type="transmembrane region" description="Helical" evidence="5">
    <location>
        <begin position="72"/>
        <end position="89"/>
    </location>
</feature>
<evidence type="ECO:0000256" key="3">
    <source>
        <dbReference type="ARBA" id="ARBA00022989"/>
    </source>
</evidence>
<dbReference type="InterPro" id="IPR050549">
    <property type="entry name" value="MFS_Trehalose_Transporter"/>
</dbReference>
<feature type="transmembrane region" description="Helical" evidence="5">
    <location>
        <begin position="313"/>
        <end position="333"/>
    </location>
</feature>
<dbReference type="GO" id="GO:0016020">
    <property type="term" value="C:membrane"/>
    <property type="evidence" value="ECO:0007669"/>
    <property type="project" value="UniProtKB-SubCell"/>
</dbReference>
<keyword evidence="3 5" id="KW-1133">Transmembrane helix</keyword>
<dbReference type="Proteomes" id="UP000011082">
    <property type="component" value="Unassembled WGS sequence"/>
</dbReference>
<evidence type="ECO:0000256" key="2">
    <source>
        <dbReference type="ARBA" id="ARBA00022692"/>
    </source>
</evidence>
<dbReference type="InterPro" id="IPR005828">
    <property type="entry name" value="MFS_sugar_transport-like"/>
</dbReference>
<dbReference type="GO" id="GO:0022857">
    <property type="term" value="F:transmembrane transporter activity"/>
    <property type="evidence" value="ECO:0007669"/>
    <property type="project" value="InterPro"/>
</dbReference>
<dbReference type="OMA" id="YWCLDIG"/>
<dbReference type="PROSITE" id="PS50850">
    <property type="entry name" value="MFS"/>
    <property type="match status" value="1"/>
</dbReference>
<dbReference type="EMBL" id="JH370131">
    <property type="protein sequence ID" value="ELA42593.1"/>
    <property type="molecule type" value="Genomic_DNA"/>
</dbReference>
<feature type="transmembrane region" description="Helical" evidence="5">
    <location>
        <begin position="128"/>
        <end position="148"/>
    </location>
</feature>
<dbReference type="HOGENOM" id="CLU_001265_30_14_1"/>
<evidence type="ECO:0000256" key="1">
    <source>
        <dbReference type="ARBA" id="ARBA00004141"/>
    </source>
</evidence>
<keyword evidence="2 5" id="KW-0812">Transmembrane</keyword>
<dbReference type="Gene3D" id="1.20.1250.20">
    <property type="entry name" value="MFS general substrate transporter like domains"/>
    <property type="match status" value="2"/>
</dbReference>
<feature type="transmembrane region" description="Helical" evidence="5">
    <location>
        <begin position="258"/>
        <end position="277"/>
    </location>
</feature>
<evidence type="ECO:0000313" key="7">
    <source>
        <dbReference type="EMBL" id="ELA42593.1"/>
    </source>
</evidence>
<comment type="subcellular location">
    <subcellularLocation>
        <location evidence="1">Membrane</location>
        <topology evidence="1">Multi-pass membrane protein</topology>
    </subcellularLocation>
</comment>
<feature type="transmembrane region" description="Helical" evidence="5">
    <location>
        <begin position="95"/>
        <end position="116"/>
    </location>
</feature>
<sequence>MSHSSLHSVYTALVLALSTSSFGLSLTSANSFESILKNESLFTLAVALVYFGALFSNFFIRTIHGSDKVKLVIANILFVLGYSLPFLGFDFNILAVSRFIIGTAFGIVNAIVPLYISNISPQKAKTFLTTLNSAGCSLGIALGHYLNVSFDSHAILRYIILFTAVQTFLLIFILPNKAGQTHFFNSCTNLFENQKALKALLIALSLHISQQLSGINYMTIFTNRLFTDKHASVKFNSIATAVIFLSGYILNTLGKRTALMFSVACVIGSMLLIQFRVLDGLSVIIYFIGFNSGLSSIPWTCLDELFEESALDFGSWFAISTNYLMAFLMTYGVSLLTKFLGNYHFYFYIVSMSIASLVLWIVYKPESMLKTPQLE</sequence>
<dbReference type="RefSeq" id="XP_007603798.1">
    <property type="nucleotide sequence ID" value="XM_007603736.1"/>
</dbReference>
<dbReference type="GeneID" id="19881063"/>
<dbReference type="InterPro" id="IPR036259">
    <property type="entry name" value="MFS_trans_sf"/>
</dbReference>
<dbReference type="InParanoid" id="L2GP05"/>
<dbReference type="OrthoDB" id="2196240at2759"/>
<evidence type="ECO:0000256" key="4">
    <source>
        <dbReference type="ARBA" id="ARBA00023136"/>
    </source>
</evidence>
<accession>L2GP05</accession>